<reference evidence="2 3" key="1">
    <citation type="journal article" date="2016" name="Sci. Rep.">
        <title>Metabolic traits of an uncultured archaeal lineage -MSBL1- from brine pools of the Red Sea.</title>
        <authorList>
            <person name="Mwirichia R."/>
            <person name="Alam I."/>
            <person name="Rashid M."/>
            <person name="Vinu M."/>
            <person name="Ba-Alawi W."/>
            <person name="Anthony Kamau A."/>
            <person name="Kamanda Ngugi D."/>
            <person name="Goker M."/>
            <person name="Klenk H.P."/>
            <person name="Bajic V."/>
            <person name="Stingl U."/>
        </authorList>
    </citation>
    <scope>NUCLEOTIDE SEQUENCE [LARGE SCALE GENOMIC DNA]</scope>
    <source>
        <strain evidence="2">SCGC-AAA261F19</strain>
    </source>
</reference>
<evidence type="ECO:0000313" key="2">
    <source>
        <dbReference type="EMBL" id="KXB03300.1"/>
    </source>
</evidence>
<gene>
    <name evidence="2" type="ORF">AKJ45_01955</name>
</gene>
<dbReference type="AlphaFoldDB" id="A0A133VA22"/>
<name>A0A133VA22_9EURY</name>
<evidence type="ECO:0000313" key="3">
    <source>
        <dbReference type="Proteomes" id="UP000070565"/>
    </source>
</evidence>
<feature type="region of interest" description="Disordered" evidence="1">
    <location>
        <begin position="1"/>
        <end position="21"/>
    </location>
</feature>
<keyword evidence="3" id="KW-1185">Reference proteome</keyword>
<proteinExistence type="predicted"/>
<organism evidence="2 3">
    <name type="scientific">candidate division MSBL1 archaeon SCGC-AAA261F19</name>
    <dbReference type="NCBI Taxonomy" id="1698275"/>
    <lineage>
        <taxon>Archaea</taxon>
        <taxon>Methanobacteriati</taxon>
        <taxon>Methanobacteriota</taxon>
        <taxon>candidate division MSBL1</taxon>
    </lineage>
</organism>
<accession>A0A133VA22</accession>
<comment type="caution">
    <text evidence="2">The sequence shown here is derived from an EMBL/GenBank/DDBJ whole genome shotgun (WGS) entry which is preliminary data.</text>
</comment>
<sequence>MSSDLRDLRSPIFMGGKGEKEKEIQGTLGSILRRKGVKMMFSIGIGKEKWRTYNTEKRKWRKILLHTCPCLV</sequence>
<protein>
    <submittedName>
        <fullName evidence="2">Uncharacterized protein</fullName>
    </submittedName>
</protein>
<dbReference type="EMBL" id="LHXZ01000020">
    <property type="protein sequence ID" value="KXB03300.1"/>
    <property type="molecule type" value="Genomic_DNA"/>
</dbReference>
<dbReference type="Proteomes" id="UP000070565">
    <property type="component" value="Unassembled WGS sequence"/>
</dbReference>
<evidence type="ECO:0000256" key="1">
    <source>
        <dbReference type="SAM" id="MobiDB-lite"/>
    </source>
</evidence>